<evidence type="ECO:0000256" key="1">
    <source>
        <dbReference type="SAM" id="MobiDB-lite"/>
    </source>
</evidence>
<reference evidence="5" key="1">
    <citation type="submission" date="2017-03" db="EMBL/GenBank/DDBJ databases">
        <authorList>
            <person name="Monnet C."/>
        </authorList>
    </citation>
    <scope>NUCLEOTIDE SEQUENCE [LARGE SCALE GENOMIC DNA]</scope>
    <source>
        <strain evidence="5">ATCC 9175</strain>
    </source>
</reference>
<organism evidence="3 4">
    <name type="scientific">Brevibacterium aurantiacum</name>
    <dbReference type="NCBI Taxonomy" id="273384"/>
    <lineage>
        <taxon>Bacteria</taxon>
        <taxon>Bacillati</taxon>
        <taxon>Actinomycetota</taxon>
        <taxon>Actinomycetes</taxon>
        <taxon>Micrococcales</taxon>
        <taxon>Brevibacteriaceae</taxon>
        <taxon>Brevibacterium</taxon>
    </lineage>
</organism>
<gene>
    <name evidence="2" type="ORF">BAUR9175_01187</name>
    <name evidence="3" type="ORF">BAURA63_02599</name>
</gene>
<evidence type="ECO:0000313" key="2">
    <source>
        <dbReference type="EMBL" id="SMX72967.1"/>
    </source>
</evidence>
<feature type="region of interest" description="Disordered" evidence="1">
    <location>
        <begin position="1"/>
        <end position="26"/>
    </location>
</feature>
<dbReference type="AlphaFoldDB" id="A0A2H1JSX2"/>
<evidence type="ECO:0000313" key="5">
    <source>
        <dbReference type="Proteomes" id="UP000234525"/>
    </source>
</evidence>
<proteinExistence type="predicted"/>
<accession>A0A2H1JSX2</accession>
<protein>
    <submittedName>
        <fullName evidence="3">Uncharacterized protein</fullName>
    </submittedName>
</protein>
<name>A0A2H1JSX2_BREAU</name>
<dbReference type="Proteomes" id="UP000234525">
    <property type="component" value="Unassembled WGS sequence"/>
</dbReference>
<dbReference type="EMBL" id="FXYZ01000011">
    <property type="protein sequence ID" value="SMX90543.1"/>
    <property type="molecule type" value="Genomic_DNA"/>
</dbReference>
<dbReference type="EMBL" id="FXZB01000006">
    <property type="protein sequence ID" value="SMX72967.1"/>
    <property type="molecule type" value="Genomic_DNA"/>
</dbReference>
<evidence type="ECO:0000313" key="3">
    <source>
        <dbReference type="EMBL" id="SMX90543.1"/>
    </source>
</evidence>
<reference evidence="3 4" key="2">
    <citation type="submission" date="2017-03" db="EMBL/GenBank/DDBJ databases">
        <authorList>
            <person name="Afonso C.L."/>
            <person name="Miller P.J."/>
            <person name="Scott M.A."/>
            <person name="Spackman E."/>
            <person name="Goraichik I."/>
            <person name="Dimitrov K.M."/>
            <person name="Suarez D.L."/>
            <person name="Swayne D.E."/>
        </authorList>
    </citation>
    <scope>NUCLEOTIDE SEQUENCE [LARGE SCALE GENOMIC DNA]</scope>
    <source>
        <strain evidence="3">6</strain>
        <strain evidence="4">6(3)</strain>
        <strain evidence="2">ATCC 9175</strain>
    </source>
</reference>
<dbReference type="Proteomes" id="UP000234327">
    <property type="component" value="Unassembled WGS sequence"/>
</dbReference>
<evidence type="ECO:0000313" key="4">
    <source>
        <dbReference type="Proteomes" id="UP000234327"/>
    </source>
</evidence>
<keyword evidence="5" id="KW-1185">Reference proteome</keyword>
<sequence>MSLSRLGQEHRRGRPISESAPKSSSTRRFLSLAYVLVTKGSRMCTGELWHMRRNLGTAHDRVVLGEEAPLVQTAPDDGNGEKAERLRLWREWLEAVSVPPGM</sequence>